<organism evidence="2 3">
    <name type="scientific">Cercophora newfieldiana</name>
    <dbReference type="NCBI Taxonomy" id="92897"/>
    <lineage>
        <taxon>Eukaryota</taxon>
        <taxon>Fungi</taxon>
        <taxon>Dikarya</taxon>
        <taxon>Ascomycota</taxon>
        <taxon>Pezizomycotina</taxon>
        <taxon>Sordariomycetes</taxon>
        <taxon>Sordariomycetidae</taxon>
        <taxon>Sordariales</taxon>
        <taxon>Lasiosphaeriaceae</taxon>
        <taxon>Cercophora</taxon>
    </lineage>
</organism>
<reference evidence="2" key="1">
    <citation type="submission" date="2023-06" db="EMBL/GenBank/DDBJ databases">
        <title>Genome-scale phylogeny and comparative genomics of the fungal order Sordariales.</title>
        <authorList>
            <consortium name="Lawrence Berkeley National Laboratory"/>
            <person name="Hensen N."/>
            <person name="Bonometti L."/>
            <person name="Westerberg I."/>
            <person name="Brannstrom I.O."/>
            <person name="Guillou S."/>
            <person name="Cros-Aarteil S."/>
            <person name="Calhoun S."/>
            <person name="Haridas S."/>
            <person name="Kuo A."/>
            <person name="Mondo S."/>
            <person name="Pangilinan J."/>
            <person name="Riley R."/>
            <person name="Labutti K."/>
            <person name="Andreopoulos B."/>
            <person name="Lipzen A."/>
            <person name="Chen C."/>
            <person name="Yanf M."/>
            <person name="Daum C."/>
            <person name="Ng V."/>
            <person name="Clum A."/>
            <person name="Steindorff A."/>
            <person name="Ohm R."/>
            <person name="Martin F."/>
            <person name="Silar P."/>
            <person name="Natvig D."/>
            <person name="Lalanne C."/>
            <person name="Gautier V."/>
            <person name="Ament-Velasquez S.L."/>
            <person name="Kruys A."/>
            <person name="Hutchinson M.I."/>
            <person name="Powell A.J."/>
            <person name="Barry K."/>
            <person name="Miller A.N."/>
            <person name="Grigoriev I.V."/>
            <person name="Debuchy R."/>
            <person name="Gladieux P."/>
            <person name="Thoren M.H."/>
            <person name="Johannesson H."/>
        </authorList>
    </citation>
    <scope>NUCLEOTIDE SEQUENCE</scope>
    <source>
        <strain evidence="2">SMH2532-1</strain>
    </source>
</reference>
<sequence>MPASKSKTAQQVLSEQEGALQEPLTLSHLPYELAIRHVEALALIFRSPTTATGPHKRTYRDAGSEIDEAIFDLCALLYEDNTPFPEIQQSLQKAPETPKQANISSPGNKSRKRKAEPGGRNGGKKKKGGQQKGSPKAPPAARKPAPQDKSGPSGESSKVVTQNPSPKIKQEHSGQAFMPVAGWGY</sequence>
<feature type="compositionally biased region" description="Polar residues" evidence="1">
    <location>
        <begin position="153"/>
        <end position="165"/>
    </location>
</feature>
<evidence type="ECO:0000313" key="3">
    <source>
        <dbReference type="Proteomes" id="UP001174936"/>
    </source>
</evidence>
<dbReference type="EMBL" id="JAULSV010000006">
    <property type="protein sequence ID" value="KAK0640672.1"/>
    <property type="molecule type" value="Genomic_DNA"/>
</dbReference>
<accession>A0AA40CJG6</accession>
<feature type="region of interest" description="Disordered" evidence="1">
    <location>
        <begin position="87"/>
        <end position="185"/>
    </location>
</feature>
<dbReference type="AlphaFoldDB" id="A0AA40CJG6"/>
<proteinExistence type="predicted"/>
<evidence type="ECO:0000256" key="1">
    <source>
        <dbReference type="SAM" id="MobiDB-lite"/>
    </source>
</evidence>
<comment type="caution">
    <text evidence="2">The sequence shown here is derived from an EMBL/GenBank/DDBJ whole genome shotgun (WGS) entry which is preliminary data.</text>
</comment>
<evidence type="ECO:0000313" key="2">
    <source>
        <dbReference type="EMBL" id="KAK0640672.1"/>
    </source>
</evidence>
<gene>
    <name evidence="2" type="ORF">B0T16DRAFT_393094</name>
</gene>
<dbReference type="Proteomes" id="UP001174936">
    <property type="component" value="Unassembled WGS sequence"/>
</dbReference>
<keyword evidence="3" id="KW-1185">Reference proteome</keyword>
<feature type="compositionally biased region" description="Polar residues" evidence="1">
    <location>
        <begin position="99"/>
        <end position="108"/>
    </location>
</feature>
<protein>
    <submittedName>
        <fullName evidence="2">Uncharacterized protein</fullName>
    </submittedName>
</protein>
<feature type="compositionally biased region" description="Low complexity" evidence="1">
    <location>
        <begin position="132"/>
        <end position="144"/>
    </location>
</feature>
<name>A0AA40CJG6_9PEZI</name>